<dbReference type="Proteomes" id="UP000659767">
    <property type="component" value="Unassembled WGS sequence"/>
</dbReference>
<accession>A0ABQ2SZJ0</accession>
<evidence type="ECO:0000313" key="1">
    <source>
        <dbReference type="EMBL" id="GGS45220.1"/>
    </source>
</evidence>
<keyword evidence="2" id="KW-1185">Reference proteome</keyword>
<dbReference type="EMBL" id="BMSZ01000004">
    <property type="protein sequence ID" value="GGS45220.1"/>
    <property type="molecule type" value="Genomic_DNA"/>
</dbReference>
<reference evidence="2" key="1">
    <citation type="journal article" date="2019" name="Int. J. Syst. Evol. Microbiol.">
        <title>The Global Catalogue of Microorganisms (GCM) 10K type strain sequencing project: providing services to taxonomists for standard genome sequencing and annotation.</title>
        <authorList>
            <consortium name="The Broad Institute Genomics Platform"/>
            <consortium name="The Broad Institute Genome Sequencing Center for Infectious Disease"/>
            <person name="Wu L."/>
            <person name="Ma J."/>
        </authorList>
    </citation>
    <scope>NUCLEOTIDE SEQUENCE [LARGE SCALE GENOMIC DNA]</scope>
    <source>
        <strain evidence="2">JCM 4350</strain>
    </source>
</reference>
<comment type="caution">
    <text evidence="1">The sequence shown here is derived from an EMBL/GenBank/DDBJ whole genome shotgun (WGS) entry which is preliminary data.</text>
</comment>
<name>A0ABQ2SZJ0_STRBA</name>
<protein>
    <submittedName>
        <fullName evidence="1">Uncharacterized protein</fullName>
    </submittedName>
</protein>
<organism evidence="1 2">
    <name type="scientific">Streptomyces badius</name>
    <dbReference type="NCBI Taxonomy" id="1941"/>
    <lineage>
        <taxon>Bacteria</taxon>
        <taxon>Bacillati</taxon>
        <taxon>Actinomycetota</taxon>
        <taxon>Actinomycetes</taxon>
        <taxon>Kitasatosporales</taxon>
        <taxon>Streptomycetaceae</taxon>
        <taxon>Streptomyces</taxon>
    </lineage>
</organism>
<gene>
    <name evidence="1" type="ORF">GCM10010253_19520</name>
</gene>
<evidence type="ECO:0000313" key="2">
    <source>
        <dbReference type="Proteomes" id="UP000659767"/>
    </source>
</evidence>
<sequence>MTVSVLGTSDGRAAFGAVVRAERPYDGGCPTRTGSKRDLTHGTGAQGAHGVTAFTNRTVGRAC</sequence>
<proteinExistence type="predicted"/>